<gene>
    <name evidence="2" type="ORF">BO88DRAFT_424354</name>
</gene>
<feature type="compositionally biased region" description="Low complexity" evidence="1">
    <location>
        <begin position="143"/>
        <end position="155"/>
    </location>
</feature>
<dbReference type="RefSeq" id="XP_025564605.1">
    <property type="nucleotide sequence ID" value="XM_025708731.1"/>
</dbReference>
<feature type="region of interest" description="Disordered" evidence="1">
    <location>
        <begin position="115"/>
        <end position="155"/>
    </location>
</feature>
<evidence type="ECO:0000313" key="3">
    <source>
        <dbReference type="Proteomes" id="UP000248405"/>
    </source>
</evidence>
<sequence>MVDASTEVPDSPRAWQEQVNFLGLSSQTIHNVPLKSASHVPREQFLMLRVLWKSHTSSAFLDYYDLSQWLPRANAMLKHVSSWDKYCKTFDPRSPIPEGTFAAARYYQLQPPIRQPDFNPATPSRKPNQTFETPHVVDNADKSPSALSSFSPPSHWSTISPDDEFMYPPTKDEQIVNTALLVYLDSLTLHFNLPVSWSLHRMALTAEFTNAKFEARTDGYLADSSGDIKAIVEVKPMLRQTKEPQIRIQESHQMVAGLLMDYKSALPAPRNKPRIIISQDRQEIYISVAKYDDNYIAYLQTGKNQNNPFMTMHQFGPWNTHSAAAMRELGPILLAISLRAQHY</sequence>
<dbReference type="OrthoDB" id="3508621at2759"/>
<dbReference type="Proteomes" id="UP000248405">
    <property type="component" value="Unassembled WGS sequence"/>
</dbReference>
<name>A0A319BF90_ASPVC</name>
<evidence type="ECO:0000313" key="2">
    <source>
        <dbReference type="EMBL" id="PYH70811.1"/>
    </source>
</evidence>
<dbReference type="EMBL" id="KZ821620">
    <property type="protein sequence ID" value="PYH70811.1"/>
    <property type="molecule type" value="Genomic_DNA"/>
</dbReference>
<dbReference type="GeneID" id="37213323"/>
<feature type="compositionally biased region" description="Polar residues" evidence="1">
    <location>
        <begin position="121"/>
        <end position="132"/>
    </location>
</feature>
<dbReference type="AlphaFoldDB" id="A0A319BF90"/>
<proteinExistence type="predicted"/>
<accession>A0A319BF90</accession>
<organism evidence="2 3">
    <name type="scientific">Aspergillus vadensis (strain CBS 113365 / IMI 142717 / IBT 24658)</name>
    <dbReference type="NCBI Taxonomy" id="1448311"/>
    <lineage>
        <taxon>Eukaryota</taxon>
        <taxon>Fungi</taxon>
        <taxon>Dikarya</taxon>
        <taxon>Ascomycota</taxon>
        <taxon>Pezizomycotina</taxon>
        <taxon>Eurotiomycetes</taxon>
        <taxon>Eurotiomycetidae</taxon>
        <taxon>Eurotiales</taxon>
        <taxon>Aspergillaceae</taxon>
        <taxon>Aspergillus</taxon>
        <taxon>Aspergillus subgen. Circumdati</taxon>
    </lineage>
</organism>
<keyword evidence="3" id="KW-1185">Reference proteome</keyword>
<protein>
    <submittedName>
        <fullName evidence="2">Uncharacterized protein</fullName>
    </submittedName>
</protein>
<evidence type="ECO:0000256" key="1">
    <source>
        <dbReference type="SAM" id="MobiDB-lite"/>
    </source>
</evidence>
<reference evidence="2" key="1">
    <citation type="submission" date="2016-12" db="EMBL/GenBank/DDBJ databases">
        <title>The genomes of Aspergillus section Nigri reveals drivers in fungal speciation.</title>
        <authorList>
            <consortium name="DOE Joint Genome Institute"/>
            <person name="Vesth T.C."/>
            <person name="Nybo J."/>
            <person name="Theobald S."/>
            <person name="Brandl J."/>
            <person name="Frisvad J.C."/>
            <person name="Nielsen K.F."/>
            <person name="Lyhne E.K."/>
            <person name="Kogle M.E."/>
            <person name="Kuo A."/>
            <person name="Riley R."/>
            <person name="Clum A."/>
            <person name="Nolan M."/>
            <person name="Lipzen A."/>
            <person name="Salamov A."/>
            <person name="Henrissat B."/>
            <person name="Wiebenga A."/>
            <person name="De Vries R.P."/>
            <person name="Grigoriev I.V."/>
            <person name="Mortensen U.H."/>
            <person name="Andersen M.R."/>
            <person name="Baker S.E."/>
        </authorList>
    </citation>
    <scope>NUCLEOTIDE SEQUENCE [LARGE SCALE GENOMIC DNA]</scope>
    <source>
        <strain evidence="2">CBS 113365</strain>
    </source>
</reference>